<dbReference type="GO" id="GO:0030791">
    <property type="term" value="F:arsenite methyltransferase activity"/>
    <property type="evidence" value="ECO:0007669"/>
    <property type="project" value="UniProtKB-EC"/>
</dbReference>
<dbReference type="Proteomes" id="UP000283387">
    <property type="component" value="Unassembled WGS sequence"/>
</dbReference>
<evidence type="ECO:0000313" key="11">
    <source>
        <dbReference type="Proteomes" id="UP000283387"/>
    </source>
</evidence>
<feature type="domain" description="Methyltransferase" evidence="9">
    <location>
        <begin position="6"/>
        <end position="116"/>
    </location>
</feature>
<name>A0A419W307_9BACT</name>
<accession>A0A419W307</accession>
<dbReference type="EMBL" id="RAPN01000001">
    <property type="protein sequence ID" value="RKD89876.1"/>
    <property type="molecule type" value="Genomic_DNA"/>
</dbReference>
<evidence type="ECO:0000256" key="5">
    <source>
        <dbReference type="ARBA" id="ARBA00034545"/>
    </source>
</evidence>
<reference evidence="10 11" key="1">
    <citation type="submission" date="2018-09" db="EMBL/GenBank/DDBJ databases">
        <title>Genomic Encyclopedia of Archaeal and Bacterial Type Strains, Phase II (KMG-II): from individual species to whole genera.</title>
        <authorList>
            <person name="Goeker M."/>
        </authorList>
    </citation>
    <scope>NUCLEOTIDE SEQUENCE [LARGE SCALE GENOMIC DNA]</scope>
    <source>
        <strain evidence="10 11">DSM 27148</strain>
    </source>
</reference>
<dbReference type="EC" id="2.1.1.137" evidence="4"/>
<comment type="caution">
    <text evidence="10">The sequence shown here is derived from an EMBL/GenBank/DDBJ whole genome shotgun (WGS) entry which is preliminary data.</text>
</comment>
<evidence type="ECO:0000256" key="2">
    <source>
        <dbReference type="ARBA" id="ARBA00022691"/>
    </source>
</evidence>
<evidence type="ECO:0000256" key="6">
    <source>
        <dbReference type="ARBA" id="ARBA00047941"/>
    </source>
</evidence>
<evidence type="ECO:0000259" key="9">
    <source>
        <dbReference type="Pfam" id="PF13847"/>
    </source>
</evidence>
<keyword evidence="1 10" id="KW-0808">Transferase</keyword>
<comment type="catalytic activity">
    <reaction evidence="6">
        <text>arsenic triglutathione + [thioredoxin]-dithiol + S-adenosyl-L-methionine + 2 H2O = methylarsonous acid + [thioredoxin]-disulfide + 3 glutathione + S-adenosyl-L-homocysteine + H(+)</text>
        <dbReference type="Rhea" id="RHEA:69460"/>
        <dbReference type="Rhea" id="RHEA-COMP:10698"/>
        <dbReference type="Rhea" id="RHEA-COMP:10700"/>
        <dbReference type="ChEBI" id="CHEBI:15377"/>
        <dbReference type="ChEBI" id="CHEBI:15378"/>
        <dbReference type="ChEBI" id="CHEBI:17826"/>
        <dbReference type="ChEBI" id="CHEBI:29950"/>
        <dbReference type="ChEBI" id="CHEBI:50058"/>
        <dbReference type="ChEBI" id="CHEBI:57856"/>
        <dbReference type="ChEBI" id="CHEBI:57925"/>
        <dbReference type="ChEBI" id="CHEBI:59789"/>
        <dbReference type="ChEBI" id="CHEBI:183640"/>
        <dbReference type="EC" id="2.1.1.137"/>
    </reaction>
</comment>
<dbReference type="Pfam" id="PF13847">
    <property type="entry name" value="Methyltransf_31"/>
    <property type="match status" value="1"/>
</dbReference>
<proteinExistence type="inferred from homology"/>
<dbReference type="AlphaFoldDB" id="A0A419W307"/>
<keyword evidence="10" id="KW-0489">Methyltransferase</keyword>
<keyword evidence="2" id="KW-0949">S-adenosyl-L-methionine</keyword>
<dbReference type="CDD" id="cd02440">
    <property type="entry name" value="AdoMet_MTases"/>
    <property type="match status" value="1"/>
</dbReference>
<evidence type="ECO:0000256" key="3">
    <source>
        <dbReference type="ARBA" id="ARBA00034487"/>
    </source>
</evidence>
<evidence type="ECO:0000256" key="4">
    <source>
        <dbReference type="ARBA" id="ARBA00034521"/>
    </source>
</evidence>
<protein>
    <recommendedName>
        <fullName evidence="5">Arsenite methyltransferase</fullName>
        <ecNumber evidence="4">2.1.1.137</ecNumber>
    </recommendedName>
</protein>
<evidence type="ECO:0000256" key="8">
    <source>
        <dbReference type="ARBA" id="ARBA00048428"/>
    </source>
</evidence>
<dbReference type="GO" id="GO:0032259">
    <property type="term" value="P:methylation"/>
    <property type="evidence" value="ECO:0007669"/>
    <property type="project" value="UniProtKB-KW"/>
</dbReference>
<dbReference type="SUPFAM" id="SSF53335">
    <property type="entry name" value="S-adenosyl-L-methionine-dependent methyltransferases"/>
    <property type="match status" value="1"/>
</dbReference>
<evidence type="ECO:0000313" key="10">
    <source>
        <dbReference type="EMBL" id="RKD89876.1"/>
    </source>
</evidence>
<dbReference type="PANTHER" id="PTHR43675">
    <property type="entry name" value="ARSENITE METHYLTRANSFERASE"/>
    <property type="match status" value="1"/>
</dbReference>
<organism evidence="10 11">
    <name type="scientific">Mangrovibacterium diazotrophicum</name>
    <dbReference type="NCBI Taxonomy" id="1261403"/>
    <lineage>
        <taxon>Bacteria</taxon>
        <taxon>Pseudomonadati</taxon>
        <taxon>Bacteroidota</taxon>
        <taxon>Bacteroidia</taxon>
        <taxon>Marinilabiliales</taxon>
        <taxon>Prolixibacteraceae</taxon>
        <taxon>Mangrovibacterium</taxon>
    </lineage>
</organism>
<gene>
    <name evidence="10" type="ORF">BC643_0210</name>
</gene>
<dbReference type="InterPro" id="IPR025714">
    <property type="entry name" value="Methyltranfer_dom"/>
</dbReference>
<keyword evidence="11" id="KW-1185">Reference proteome</keyword>
<dbReference type="PANTHER" id="PTHR43675:SF8">
    <property type="entry name" value="ARSENITE METHYLTRANSFERASE"/>
    <property type="match status" value="1"/>
</dbReference>
<sequence>MRLELKEDSSVLEVGPGPGYFSIPIAKRLQTGRLVLADIQQEMLEYARKRIQKKRIENVDYYLCDGKKIDLQDESFDRIFMVTVIGEIENKQDYIREFYRLMKKDGIISISELAGDPDKLTISEVKDLFENSGFEFYKIYGNDKNYTINFVKK</sequence>
<dbReference type="InterPro" id="IPR029063">
    <property type="entry name" value="SAM-dependent_MTases_sf"/>
</dbReference>
<dbReference type="InterPro" id="IPR026669">
    <property type="entry name" value="Arsenite_MeTrfase-like"/>
</dbReference>
<comment type="catalytic activity">
    <reaction evidence="8">
        <text>arsenic triglutathione + 3 [thioredoxin]-dithiol + 3 S-adenosyl-L-methionine = trimethylarsine + 3 [thioredoxin]-disulfide + 3 glutathione + 3 S-adenosyl-L-homocysteine + 3 H(+)</text>
        <dbReference type="Rhea" id="RHEA:69432"/>
        <dbReference type="Rhea" id="RHEA-COMP:10698"/>
        <dbReference type="Rhea" id="RHEA-COMP:10700"/>
        <dbReference type="ChEBI" id="CHEBI:15378"/>
        <dbReference type="ChEBI" id="CHEBI:27130"/>
        <dbReference type="ChEBI" id="CHEBI:29950"/>
        <dbReference type="ChEBI" id="CHEBI:50058"/>
        <dbReference type="ChEBI" id="CHEBI:57856"/>
        <dbReference type="ChEBI" id="CHEBI:57925"/>
        <dbReference type="ChEBI" id="CHEBI:59789"/>
        <dbReference type="ChEBI" id="CHEBI:183640"/>
        <dbReference type="EC" id="2.1.1.137"/>
    </reaction>
</comment>
<evidence type="ECO:0000256" key="1">
    <source>
        <dbReference type="ARBA" id="ARBA00022679"/>
    </source>
</evidence>
<comment type="similarity">
    <text evidence="3">Belongs to the methyltransferase superfamily. Arsenite methyltransferase family.</text>
</comment>
<dbReference type="Gene3D" id="3.40.50.150">
    <property type="entry name" value="Vaccinia Virus protein VP39"/>
    <property type="match status" value="1"/>
</dbReference>
<comment type="catalytic activity">
    <reaction evidence="7">
        <text>arsenic triglutathione + 2 [thioredoxin]-dithiol + 2 S-adenosyl-L-methionine + H2O = dimethylarsinous acid + 2 [thioredoxin]-disulfide + 3 glutathione + 2 S-adenosyl-L-homocysteine + 2 H(+)</text>
        <dbReference type="Rhea" id="RHEA:69464"/>
        <dbReference type="Rhea" id="RHEA-COMP:10698"/>
        <dbReference type="Rhea" id="RHEA-COMP:10700"/>
        <dbReference type="ChEBI" id="CHEBI:15377"/>
        <dbReference type="ChEBI" id="CHEBI:15378"/>
        <dbReference type="ChEBI" id="CHEBI:23808"/>
        <dbReference type="ChEBI" id="CHEBI:29950"/>
        <dbReference type="ChEBI" id="CHEBI:50058"/>
        <dbReference type="ChEBI" id="CHEBI:57856"/>
        <dbReference type="ChEBI" id="CHEBI:57925"/>
        <dbReference type="ChEBI" id="CHEBI:59789"/>
        <dbReference type="ChEBI" id="CHEBI:183640"/>
        <dbReference type="EC" id="2.1.1.137"/>
    </reaction>
</comment>
<evidence type="ECO:0000256" key="7">
    <source>
        <dbReference type="ARBA" id="ARBA00047943"/>
    </source>
</evidence>